<reference evidence="3 4" key="1">
    <citation type="submission" date="2012-04" db="EMBL/GenBank/DDBJ databases">
        <title>The Genome Sequence of Saprolegnia declina VS20.</title>
        <authorList>
            <consortium name="The Broad Institute Genome Sequencing Platform"/>
            <person name="Russ C."/>
            <person name="Nusbaum C."/>
            <person name="Tyler B."/>
            <person name="van West P."/>
            <person name="Dieguez-Uribeondo J."/>
            <person name="de Bruijn I."/>
            <person name="Tripathy S."/>
            <person name="Jiang R."/>
            <person name="Young S.K."/>
            <person name="Zeng Q."/>
            <person name="Gargeya S."/>
            <person name="Fitzgerald M."/>
            <person name="Haas B."/>
            <person name="Abouelleil A."/>
            <person name="Alvarado L."/>
            <person name="Arachchi H.M."/>
            <person name="Berlin A."/>
            <person name="Chapman S.B."/>
            <person name="Goldberg J."/>
            <person name="Griggs A."/>
            <person name="Gujja S."/>
            <person name="Hansen M."/>
            <person name="Howarth C."/>
            <person name="Imamovic A."/>
            <person name="Larimer J."/>
            <person name="McCowen C."/>
            <person name="Montmayeur A."/>
            <person name="Murphy C."/>
            <person name="Neiman D."/>
            <person name="Pearson M."/>
            <person name="Priest M."/>
            <person name="Roberts A."/>
            <person name="Saif S."/>
            <person name="Shea T."/>
            <person name="Sisk P."/>
            <person name="Sykes S."/>
            <person name="Wortman J."/>
            <person name="Nusbaum C."/>
            <person name="Birren B."/>
        </authorList>
    </citation>
    <scope>NUCLEOTIDE SEQUENCE [LARGE SCALE GENOMIC DNA]</scope>
    <source>
        <strain evidence="3 4">VS20</strain>
    </source>
</reference>
<evidence type="ECO:0000259" key="2">
    <source>
        <dbReference type="Pfam" id="PF12090"/>
    </source>
</evidence>
<feature type="region of interest" description="Disordered" evidence="1">
    <location>
        <begin position="287"/>
        <end position="317"/>
    </location>
</feature>
<name>T0QJL8_SAPDV</name>
<dbReference type="AlphaFoldDB" id="T0QJL8"/>
<organism evidence="3 4">
    <name type="scientific">Saprolegnia diclina (strain VS20)</name>
    <dbReference type="NCBI Taxonomy" id="1156394"/>
    <lineage>
        <taxon>Eukaryota</taxon>
        <taxon>Sar</taxon>
        <taxon>Stramenopiles</taxon>
        <taxon>Oomycota</taxon>
        <taxon>Saprolegniomycetes</taxon>
        <taxon>Saprolegniales</taxon>
        <taxon>Saprolegniaceae</taxon>
        <taxon>Saprolegnia</taxon>
    </lineage>
</organism>
<dbReference type="InParanoid" id="T0QJL8"/>
<gene>
    <name evidence="3" type="ORF">SDRG_07710</name>
</gene>
<dbReference type="EMBL" id="JH767153">
    <property type="protein sequence ID" value="EQC34911.1"/>
    <property type="molecule type" value="Genomic_DNA"/>
</dbReference>
<feature type="domain" description="Spt20-like SEP" evidence="2">
    <location>
        <begin position="118"/>
        <end position="250"/>
    </location>
</feature>
<proteinExistence type="predicted"/>
<protein>
    <recommendedName>
        <fullName evidence="2">Spt20-like SEP domain-containing protein</fullName>
    </recommendedName>
</protein>
<sequence length="373" mass="39365">MRISFELRGQKAKRASCKRAPGAPMQLQSPIAVPKHVPKRPWRQIVDAVASGSLARPCTSSVQPPESLVRALVNPTLGVTRHGLPLDALPAFASSVVVFLFRNGFLCRGVARAEAVNGHAQAYDSASSAFLLALDSGVIPAGLTTLMPCIFYDNCILVDIWDYRGDESALVPTSSAMLPRDAPSDIRTRRLVLRESPSHCMLHLQRFVEASVPGAPAGLAIDLEAALLPHVHPDDTLCWDPSPDVFQVAAALGLSSHVGQAAMMRRWGIGTARQYASLGAGSTPFTATTTGSLGGGPVAKPPSSSKSSAAAKEEEGPFSTARIAVARPILPPSASFLAAATQLRTGLVATYEANLARLVAPRADDDDDVPRRS</sequence>
<dbReference type="InterPro" id="IPR046468">
    <property type="entry name" value="Spt20-like_SEP"/>
</dbReference>
<dbReference type="VEuPathDB" id="FungiDB:SDRG_07710"/>
<dbReference type="Proteomes" id="UP000030762">
    <property type="component" value="Unassembled WGS sequence"/>
</dbReference>
<keyword evidence="4" id="KW-1185">Reference proteome</keyword>
<evidence type="ECO:0000313" key="3">
    <source>
        <dbReference type="EMBL" id="EQC34911.1"/>
    </source>
</evidence>
<dbReference type="eggNOG" id="ENOG502S8HM">
    <property type="taxonomic scope" value="Eukaryota"/>
</dbReference>
<accession>T0QJL8</accession>
<evidence type="ECO:0000256" key="1">
    <source>
        <dbReference type="SAM" id="MobiDB-lite"/>
    </source>
</evidence>
<evidence type="ECO:0000313" key="4">
    <source>
        <dbReference type="Proteomes" id="UP000030762"/>
    </source>
</evidence>
<feature type="compositionally biased region" description="Low complexity" evidence="1">
    <location>
        <begin position="301"/>
        <end position="310"/>
    </location>
</feature>
<dbReference type="GeneID" id="19948437"/>
<dbReference type="Pfam" id="PF12090">
    <property type="entry name" value="Spt20_SEP"/>
    <property type="match status" value="1"/>
</dbReference>
<dbReference type="RefSeq" id="XP_008611783.1">
    <property type="nucleotide sequence ID" value="XM_008613561.1"/>
</dbReference>